<evidence type="ECO:0000256" key="3">
    <source>
        <dbReference type="ARBA" id="ARBA00022777"/>
    </source>
</evidence>
<accession>A0A1S7RF18</accession>
<dbReference type="InterPro" id="IPR000719">
    <property type="entry name" value="Prot_kinase_dom"/>
</dbReference>
<organism evidence="6 7">
    <name type="scientific">Agrobacterium deltaense Zutra 3/1</name>
    <dbReference type="NCBI Taxonomy" id="1183427"/>
    <lineage>
        <taxon>Bacteria</taxon>
        <taxon>Pseudomonadati</taxon>
        <taxon>Pseudomonadota</taxon>
        <taxon>Alphaproteobacteria</taxon>
        <taxon>Hyphomicrobiales</taxon>
        <taxon>Rhizobiaceae</taxon>
        <taxon>Rhizobium/Agrobacterium group</taxon>
        <taxon>Agrobacterium</taxon>
    </lineage>
</organism>
<reference evidence="6 7" key="1">
    <citation type="submission" date="2016-01" db="EMBL/GenBank/DDBJ databases">
        <authorList>
            <person name="Oliw E.H."/>
        </authorList>
    </citation>
    <scope>NUCLEOTIDE SEQUENCE [LARGE SCALE GENOMIC DNA]</scope>
    <source>
        <strain evidence="6 7">Zutra 3-1</strain>
    </source>
</reference>
<keyword evidence="6" id="KW-0723">Serine/threonine-protein kinase</keyword>
<proteinExistence type="predicted"/>
<keyword evidence="1" id="KW-0808">Transferase</keyword>
<dbReference type="PROSITE" id="PS00109">
    <property type="entry name" value="PROTEIN_KINASE_TYR"/>
    <property type="match status" value="1"/>
</dbReference>
<dbReference type="PANTHER" id="PTHR43289">
    <property type="entry name" value="MITOGEN-ACTIVATED PROTEIN KINASE KINASE KINASE 20-RELATED"/>
    <property type="match status" value="1"/>
</dbReference>
<evidence type="ECO:0000256" key="2">
    <source>
        <dbReference type="ARBA" id="ARBA00022741"/>
    </source>
</evidence>
<dbReference type="Pfam" id="PF00069">
    <property type="entry name" value="Pkinase"/>
    <property type="match status" value="1"/>
</dbReference>
<keyword evidence="2" id="KW-0547">Nucleotide-binding</keyword>
<evidence type="ECO:0000259" key="5">
    <source>
        <dbReference type="PROSITE" id="PS50011"/>
    </source>
</evidence>
<dbReference type="Gene3D" id="1.10.510.10">
    <property type="entry name" value="Transferase(Phosphotransferase) domain 1"/>
    <property type="match status" value="1"/>
</dbReference>
<keyword evidence="4" id="KW-0067">ATP-binding</keyword>
<dbReference type="EMBL" id="FBWG01000033">
    <property type="protein sequence ID" value="CUX51314.1"/>
    <property type="molecule type" value="Genomic_DNA"/>
</dbReference>
<evidence type="ECO:0000256" key="4">
    <source>
        <dbReference type="ARBA" id="ARBA00022840"/>
    </source>
</evidence>
<evidence type="ECO:0000313" key="6">
    <source>
        <dbReference type="EMBL" id="CUX51314.1"/>
    </source>
</evidence>
<dbReference type="SUPFAM" id="SSF56112">
    <property type="entry name" value="Protein kinase-like (PK-like)"/>
    <property type="match status" value="1"/>
</dbReference>
<dbReference type="PROSITE" id="PS50011">
    <property type="entry name" value="PROTEIN_KINASE_DOM"/>
    <property type="match status" value="1"/>
</dbReference>
<feature type="domain" description="Protein kinase" evidence="5">
    <location>
        <begin position="74"/>
        <end position="305"/>
    </location>
</feature>
<dbReference type="Proteomes" id="UP000191987">
    <property type="component" value="Unassembled WGS sequence"/>
</dbReference>
<dbReference type="AlphaFoldDB" id="A0A1S7RF18"/>
<dbReference type="GO" id="GO:0004674">
    <property type="term" value="F:protein serine/threonine kinase activity"/>
    <property type="evidence" value="ECO:0007669"/>
    <property type="project" value="UniProtKB-KW"/>
</dbReference>
<dbReference type="SMART" id="SM00220">
    <property type="entry name" value="S_TKc"/>
    <property type="match status" value="1"/>
</dbReference>
<keyword evidence="3 6" id="KW-0418">Kinase</keyword>
<dbReference type="InterPro" id="IPR011009">
    <property type="entry name" value="Kinase-like_dom_sf"/>
</dbReference>
<name>A0A1S7RF18_9HYPH</name>
<sequence>METGLNKGKQSGDGPAYPQVAERFSDLWQTIRHDGTRERPAEEQKDLIDQVRNALDRQISHFSDAKPDWIADSFALERIAYESENTLLLQVRHRDLGSLHALKTTPPALRNDAALLQRLREEAQLGLTLRHPCLVETSALLRLADGRPGLLQPWFSQSLASLASQRPVTAPQAITILRRLLEGLSAIHARGYVHCDVTPANILLEDGDFETGRLGDFGIALEIGQKHADRGMSFAASCEFAAPERMRDATAKPDQDIFSVGRLARRLFATNEMRTTQRLADFADACCHDEPASRPQSAMEALQLL</sequence>
<evidence type="ECO:0000313" key="7">
    <source>
        <dbReference type="Proteomes" id="UP000191987"/>
    </source>
</evidence>
<protein>
    <submittedName>
        <fullName evidence="6">Serine/threonine protein kinase</fullName>
    </submittedName>
</protein>
<dbReference type="PANTHER" id="PTHR43289:SF6">
    <property type="entry name" value="SERINE_THREONINE-PROTEIN KINASE NEKL-3"/>
    <property type="match status" value="1"/>
</dbReference>
<dbReference type="InterPro" id="IPR008266">
    <property type="entry name" value="Tyr_kinase_AS"/>
</dbReference>
<evidence type="ECO:0000256" key="1">
    <source>
        <dbReference type="ARBA" id="ARBA00022679"/>
    </source>
</evidence>
<gene>
    <name evidence="6" type="ORF">AGR7C_Lc150029</name>
</gene>
<dbReference type="GO" id="GO:0005524">
    <property type="term" value="F:ATP binding"/>
    <property type="evidence" value="ECO:0007669"/>
    <property type="project" value="UniProtKB-KW"/>
</dbReference>